<dbReference type="InterPro" id="IPR008620">
    <property type="entry name" value="FixH"/>
</dbReference>
<keyword evidence="1" id="KW-0812">Transmembrane</keyword>
<organism evidence="2 3">
    <name type="scientific">Denitromonas halophila</name>
    <dbReference type="NCBI Taxonomy" id="1629404"/>
    <lineage>
        <taxon>Bacteria</taxon>
        <taxon>Pseudomonadati</taxon>
        <taxon>Pseudomonadota</taxon>
        <taxon>Betaproteobacteria</taxon>
        <taxon>Rhodocyclales</taxon>
        <taxon>Zoogloeaceae</taxon>
        <taxon>Denitromonas</taxon>
    </lineage>
</organism>
<dbReference type="EMBL" id="VMNI01000005">
    <property type="protein sequence ID" value="TVO78576.1"/>
    <property type="molecule type" value="Genomic_DNA"/>
</dbReference>
<sequence length="171" mass="18655">MSMSMALNKTASPWFRQAWPWFLVSLPATAVIAGFITLWLAVESDDGLVADDYYKQGLALQQSIVRDHEAARLGLAAKLRFDGGQIALSLSSNDGAAPATVFLRLVHPTQPDMDRAISLVGDNGNYTASTDALDGRWQVLLEDESRAWRLTGTIELPAETEVRLAAQKPVN</sequence>
<evidence type="ECO:0000313" key="3">
    <source>
        <dbReference type="Proteomes" id="UP000318349"/>
    </source>
</evidence>
<comment type="caution">
    <text evidence="2">The sequence shown here is derived from an EMBL/GenBank/DDBJ whole genome shotgun (WGS) entry which is preliminary data.</text>
</comment>
<dbReference type="Proteomes" id="UP000318349">
    <property type="component" value="Unassembled WGS sequence"/>
</dbReference>
<reference evidence="2 3" key="1">
    <citation type="submission" date="2019-07" db="EMBL/GenBank/DDBJ databases">
        <title>The pathways for chlorine oxyanion respiration interact through the shared metabolite chlorate.</title>
        <authorList>
            <person name="Barnum T.P."/>
            <person name="Cheng Y."/>
            <person name="Hill K.A."/>
            <person name="Lucas L.N."/>
            <person name="Carlson H.K."/>
            <person name="Coates J.D."/>
        </authorList>
    </citation>
    <scope>NUCLEOTIDE SEQUENCE [LARGE SCALE GENOMIC DNA]</scope>
    <source>
        <strain evidence="2 3">SFB-1</strain>
    </source>
</reference>
<dbReference type="Pfam" id="PF05751">
    <property type="entry name" value="FixH"/>
    <property type="match status" value="1"/>
</dbReference>
<name>A0A557R5H0_9RHOO</name>
<accession>A0A557R5H0</accession>
<protein>
    <submittedName>
        <fullName evidence="2">FixH family protein</fullName>
    </submittedName>
</protein>
<keyword evidence="1" id="KW-1133">Transmembrane helix</keyword>
<gene>
    <name evidence="2" type="ORF">FHP89_05135</name>
</gene>
<proteinExistence type="predicted"/>
<keyword evidence="1" id="KW-0472">Membrane</keyword>
<dbReference type="AlphaFoldDB" id="A0A557R5H0"/>
<evidence type="ECO:0000256" key="1">
    <source>
        <dbReference type="SAM" id="Phobius"/>
    </source>
</evidence>
<evidence type="ECO:0000313" key="2">
    <source>
        <dbReference type="EMBL" id="TVO78576.1"/>
    </source>
</evidence>
<feature type="transmembrane region" description="Helical" evidence="1">
    <location>
        <begin position="21"/>
        <end position="42"/>
    </location>
</feature>